<dbReference type="PANTHER" id="PTHR28062">
    <property type="entry name" value="K+-H+ EXCHANGE-LIKE PROTEIN"/>
    <property type="match status" value="1"/>
</dbReference>
<dbReference type="EMBL" id="JADGJD010002647">
    <property type="protein sequence ID" value="KAJ3030241.1"/>
    <property type="molecule type" value="Genomic_DNA"/>
</dbReference>
<dbReference type="Proteomes" id="UP001212841">
    <property type="component" value="Unassembled WGS sequence"/>
</dbReference>
<dbReference type="PANTHER" id="PTHR28062:SF1">
    <property type="entry name" value="TRANSMEMBRANE PROTEIN"/>
    <property type="match status" value="1"/>
</dbReference>
<dbReference type="AlphaFoldDB" id="A0AAD5WWS3"/>
<evidence type="ECO:0000313" key="1">
    <source>
        <dbReference type="EMBL" id="KAJ3030241.1"/>
    </source>
</evidence>
<dbReference type="GO" id="GO:1902600">
    <property type="term" value="P:proton transmembrane transport"/>
    <property type="evidence" value="ECO:0007669"/>
    <property type="project" value="TreeGrafter"/>
</dbReference>
<protein>
    <submittedName>
        <fullName evidence="1">Uncharacterized protein</fullName>
    </submittedName>
</protein>
<proteinExistence type="predicted"/>
<name>A0AAD5WWS3_9FUNG</name>
<sequence>MRFLVLPISRRHQIWHPIIDSTSPFFPSPTAAANSGAAARYVDKGVAWGTSQWEALGQKKEGSISHKIYVYGNKLLDKIDSDETFLKTVPPLPGALKEDGLEKVVIPVTLPTRIDPTTLATDLHTLLSHRIPYHTRYTRASAL</sequence>
<comment type="caution">
    <text evidence="1">The sequence shown here is derived from an EMBL/GenBank/DDBJ whole genome shotgun (WGS) entry which is preliminary data.</text>
</comment>
<dbReference type="GO" id="GO:0006813">
    <property type="term" value="P:potassium ion transport"/>
    <property type="evidence" value="ECO:0007669"/>
    <property type="project" value="TreeGrafter"/>
</dbReference>
<feature type="non-terminal residue" evidence="1">
    <location>
        <position position="143"/>
    </location>
</feature>
<keyword evidence="2" id="KW-1185">Reference proteome</keyword>
<gene>
    <name evidence="1" type="ORF">HK097_005650</name>
</gene>
<dbReference type="GO" id="GO:0005743">
    <property type="term" value="C:mitochondrial inner membrane"/>
    <property type="evidence" value="ECO:0007669"/>
    <property type="project" value="TreeGrafter"/>
</dbReference>
<dbReference type="Pfam" id="PF10173">
    <property type="entry name" value="Mit_KHE1"/>
    <property type="match status" value="1"/>
</dbReference>
<reference evidence="1" key="1">
    <citation type="submission" date="2020-05" db="EMBL/GenBank/DDBJ databases">
        <title>Phylogenomic resolution of chytrid fungi.</title>
        <authorList>
            <person name="Stajich J.E."/>
            <person name="Amses K."/>
            <person name="Simmons R."/>
            <person name="Seto K."/>
            <person name="Myers J."/>
            <person name="Bonds A."/>
            <person name="Quandt C.A."/>
            <person name="Barry K."/>
            <person name="Liu P."/>
            <person name="Grigoriev I."/>
            <person name="Longcore J.E."/>
            <person name="James T.Y."/>
        </authorList>
    </citation>
    <scope>NUCLEOTIDE SEQUENCE</scope>
    <source>
        <strain evidence="1">JEL0318</strain>
    </source>
</reference>
<evidence type="ECO:0000313" key="2">
    <source>
        <dbReference type="Proteomes" id="UP001212841"/>
    </source>
</evidence>
<dbReference type="InterPro" id="IPR018786">
    <property type="entry name" value="Mit_KHE1"/>
</dbReference>
<organism evidence="1 2">
    <name type="scientific">Rhizophlyctis rosea</name>
    <dbReference type="NCBI Taxonomy" id="64517"/>
    <lineage>
        <taxon>Eukaryota</taxon>
        <taxon>Fungi</taxon>
        <taxon>Fungi incertae sedis</taxon>
        <taxon>Chytridiomycota</taxon>
        <taxon>Chytridiomycota incertae sedis</taxon>
        <taxon>Chytridiomycetes</taxon>
        <taxon>Rhizophlyctidales</taxon>
        <taxon>Rhizophlyctidaceae</taxon>
        <taxon>Rhizophlyctis</taxon>
    </lineage>
</organism>
<accession>A0AAD5WWS3</accession>